<dbReference type="RefSeq" id="WP_085771738.1">
    <property type="nucleotide sequence ID" value="NZ_AP027149.1"/>
</dbReference>
<evidence type="ECO:0000256" key="7">
    <source>
        <dbReference type="SAM" id="MobiDB-lite"/>
    </source>
</evidence>
<comment type="similarity">
    <text evidence="1 6">Belongs to the methyltransferase superfamily. RsmH family.</text>
</comment>
<proteinExistence type="inferred from homology"/>
<dbReference type="EMBL" id="CP019948">
    <property type="protein sequence ID" value="ARN81623.1"/>
    <property type="molecule type" value="Genomic_DNA"/>
</dbReference>
<keyword evidence="3 6" id="KW-0489">Methyltransferase</keyword>
<evidence type="ECO:0000313" key="8">
    <source>
        <dbReference type="EMBL" id="ARN81623.1"/>
    </source>
</evidence>
<keyword evidence="4 6" id="KW-0808">Transferase</keyword>
<dbReference type="GO" id="GO:0005737">
    <property type="term" value="C:cytoplasm"/>
    <property type="evidence" value="ECO:0007669"/>
    <property type="project" value="UniProtKB-SubCell"/>
</dbReference>
<protein>
    <recommendedName>
        <fullName evidence="6">Ribosomal RNA small subunit methyltransferase H</fullName>
        <ecNumber evidence="6">2.1.1.199</ecNumber>
    </recommendedName>
    <alternativeName>
        <fullName evidence="6">16S rRNA m(4)C1402 methyltransferase</fullName>
    </alternativeName>
    <alternativeName>
        <fullName evidence="6">rRNA (cytosine-N(4)-)-methyltransferase RsmH</fullName>
    </alternativeName>
</protein>
<feature type="binding site" evidence="6">
    <location>
        <position position="84"/>
    </location>
    <ligand>
        <name>S-adenosyl-L-methionine</name>
        <dbReference type="ChEBI" id="CHEBI:59789"/>
    </ligand>
</feature>
<dbReference type="CDD" id="cd02440">
    <property type="entry name" value="AdoMet_MTases"/>
    <property type="match status" value="1"/>
</dbReference>
<keyword evidence="5 6" id="KW-0949">S-adenosyl-L-methionine</keyword>
<accession>A0A1W6MVI7</accession>
<dbReference type="PIRSF" id="PIRSF004486">
    <property type="entry name" value="MraW"/>
    <property type="match status" value="1"/>
</dbReference>
<keyword evidence="2 6" id="KW-0698">rRNA processing</keyword>
<gene>
    <name evidence="6" type="primary">rsmH</name>
    <name evidence="8" type="ORF">B1812_11680</name>
</gene>
<dbReference type="KEGG" id="mbry:B1812_11680"/>
<dbReference type="HAMAP" id="MF_01007">
    <property type="entry name" value="16SrRNA_methyltr_H"/>
    <property type="match status" value="1"/>
</dbReference>
<dbReference type="InterPro" id="IPR029063">
    <property type="entry name" value="SAM-dependent_MTases_sf"/>
</dbReference>
<evidence type="ECO:0000256" key="4">
    <source>
        <dbReference type="ARBA" id="ARBA00022679"/>
    </source>
</evidence>
<feature type="binding site" evidence="6">
    <location>
        <position position="105"/>
    </location>
    <ligand>
        <name>S-adenosyl-L-methionine</name>
        <dbReference type="ChEBI" id="CHEBI:59789"/>
    </ligand>
</feature>
<dbReference type="InterPro" id="IPR002903">
    <property type="entry name" value="RsmH"/>
</dbReference>
<dbReference type="SUPFAM" id="SSF81799">
    <property type="entry name" value="Putative methyltransferase TM0872, insert domain"/>
    <property type="match status" value="1"/>
</dbReference>
<evidence type="ECO:0000256" key="1">
    <source>
        <dbReference type="ARBA" id="ARBA00010396"/>
    </source>
</evidence>
<keyword evidence="6" id="KW-0963">Cytoplasm</keyword>
<reference evidence="8 9" key="1">
    <citation type="submission" date="2017-02" db="EMBL/GenBank/DDBJ databases">
        <authorList>
            <person name="Peterson S.W."/>
        </authorList>
    </citation>
    <scope>NUCLEOTIDE SEQUENCE [LARGE SCALE GENOMIC DNA]</scope>
    <source>
        <strain evidence="8 9">S285</strain>
    </source>
</reference>
<keyword evidence="9" id="KW-1185">Reference proteome</keyword>
<organism evidence="8 9">
    <name type="scientific">Methylocystis bryophila</name>
    <dbReference type="NCBI Taxonomy" id="655015"/>
    <lineage>
        <taxon>Bacteria</taxon>
        <taxon>Pseudomonadati</taxon>
        <taxon>Pseudomonadota</taxon>
        <taxon>Alphaproteobacteria</taxon>
        <taxon>Hyphomicrobiales</taxon>
        <taxon>Methylocystaceae</taxon>
        <taxon>Methylocystis</taxon>
    </lineage>
</organism>
<sequence length="338" mass="36691">MTPTRPPVDRHRPVMLSEAIAALDPRAEGRYLDATFGAGGYSRALLETEGARVLALDRDPAAVRDGAGLVEAARGRLKLVEARFSKLEEVAAREDFLPLHGAVFDIGVSSMQLDQPERGFSFREDGPLDMRMGGSGPTAADLVNTASEEKLADVFYYFGEERAARRIARAIVHDRQAEPFLTTGQLAGLIARVAPQRHSDIHPATRSFQALRIAVNDELAELVEGLCAAERALAPDGRLAVVTFHSLEDRLVKLFLAARSGRGETRSRRLPGEPTPPPQTFRLEGRQPVAPLPGEIAANPRARSAKLRVAVRTAAPARDRDEVLAQRARLPAAPGERS</sequence>
<comment type="subcellular location">
    <subcellularLocation>
        <location evidence="6">Cytoplasm</location>
    </subcellularLocation>
</comment>
<dbReference type="Gene3D" id="1.10.150.170">
    <property type="entry name" value="Putative methyltransferase TM0872, insert domain"/>
    <property type="match status" value="1"/>
</dbReference>
<dbReference type="STRING" id="655015.B1812_11680"/>
<comment type="function">
    <text evidence="6">Specifically methylates the N4 position of cytidine in position 1402 (C1402) of 16S rRNA.</text>
</comment>
<dbReference type="Gene3D" id="3.40.50.150">
    <property type="entry name" value="Vaccinia Virus protein VP39"/>
    <property type="match status" value="1"/>
</dbReference>
<evidence type="ECO:0000256" key="5">
    <source>
        <dbReference type="ARBA" id="ARBA00022691"/>
    </source>
</evidence>
<evidence type="ECO:0000256" key="3">
    <source>
        <dbReference type="ARBA" id="ARBA00022603"/>
    </source>
</evidence>
<dbReference type="PANTHER" id="PTHR11265">
    <property type="entry name" value="S-ADENOSYL-METHYLTRANSFERASE MRAW"/>
    <property type="match status" value="1"/>
</dbReference>
<dbReference type="OrthoDB" id="9806637at2"/>
<name>A0A1W6MVI7_9HYPH</name>
<feature type="binding site" evidence="6">
    <location>
        <begin position="39"/>
        <end position="41"/>
    </location>
    <ligand>
        <name>S-adenosyl-L-methionine</name>
        <dbReference type="ChEBI" id="CHEBI:59789"/>
    </ligand>
</feature>
<dbReference type="SUPFAM" id="SSF53335">
    <property type="entry name" value="S-adenosyl-L-methionine-dependent methyltransferases"/>
    <property type="match status" value="1"/>
</dbReference>
<dbReference type="AlphaFoldDB" id="A0A1W6MVI7"/>
<feature type="binding site" evidence="6">
    <location>
        <position position="57"/>
    </location>
    <ligand>
        <name>S-adenosyl-L-methionine</name>
        <dbReference type="ChEBI" id="CHEBI:59789"/>
    </ligand>
</feature>
<evidence type="ECO:0000256" key="2">
    <source>
        <dbReference type="ARBA" id="ARBA00022552"/>
    </source>
</evidence>
<evidence type="ECO:0000313" key="9">
    <source>
        <dbReference type="Proteomes" id="UP000193978"/>
    </source>
</evidence>
<dbReference type="GO" id="GO:0070475">
    <property type="term" value="P:rRNA base methylation"/>
    <property type="evidence" value="ECO:0007669"/>
    <property type="project" value="UniProtKB-UniRule"/>
</dbReference>
<feature type="binding site" evidence="6">
    <location>
        <position position="112"/>
    </location>
    <ligand>
        <name>S-adenosyl-L-methionine</name>
        <dbReference type="ChEBI" id="CHEBI:59789"/>
    </ligand>
</feature>
<dbReference type="InterPro" id="IPR023397">
    <property type="entry name" value="SAM-dep_MeTrfase_MraW_recog"/>
</dbReference>
<dbReference type="NCBIfam" id="TIGR00006">
    <property type="entry name" value="16S rRNA (cytosine(1402)-N(4))-methyltransferase RsmH"/>
    <property type="match status" value="1"/>
</dbReference>
<dbReference type="GO" id="GO:0071424">
    <property type="term" value="F:rRNA (cytosine-N4-)-methyltransferase activity"/>
    <property type="evidence" value="ECO:0007669"/>
    <property type="project" value="UniProtKB-UniRule"/>
</dbReference>
<dbReference type="EC" id="2.1.1.199" evidence="6"/>
<feature type="region of interest" description="Disordered" evidence="7">
    <location>
        <begin position="263"/>
        <end position="285"/>
    </location>
</feature>
<dbReference type="Pfam" id="PF01795">
    <property type="entry name" value="Methyltransf_5"/>
    <property type="match status" value="1"/>
</dbReference>
<dbReference type="Proteomes" id="UP000193978">
    <property type="component" value="Chromosome"/>
</dbReference>
<dbReference type="PANTHER" id="PTHR11265:SF0">
    <property type="entry name" value="12S RRNA N4-METHYLCYTIDINE METHYLTRANSFERASE"/>
    <property type="match status" value="1"/>
</dbReference>
<dbReference type="FunFam" id="1.10.150.170:FF:000003">
    <property type="entry name" value="Ribosomal RNA small subunit methyltransferase H"/>
    <property type="match status" value="1"/>
</dbReference>
<comment type="catalytic activity">
    <reaction evidence="6">
        <text>cytidine(1402) in 16S rRNA + S-adenosyl-L-methionine = N(4)-methylcytidine(1402) in 16S rRNA + S-adenosyl-L-homocysteine + H(+)</text>
        <dbReference type="Rhea" id="RHEA:42928"/>
        <dbReference type="Rhea" id="RHEA-COMP:10286"/>
        <dbReference type="Rhea" id="RHEA-COMP:10287"/>
        <dbReference type="ChEBI" id="CHEBI:15378"/>
        <dbReference type="ChEBI" id="CHEBI:57856"/>
        <dbReference type="ChEBI" id="CHEBI:59789"/>
        <dbReference type="ChEBI" id="CHEBI:74506"/>
        <dbReference type="ChEBI" id="CHEBI:82748"/>
        <dbReference type="EC" id="2.1.1.199"/>
    </reaction>
</comment>
<feature type="region of interest" description="Disordered" evidence="7">
    <location>
        <begin position="313"/>
        <end position="338"/>
    </location>
</feature>
<evidence type="ECO:0000256" key="6">
    <source>
        <dbReference type="HAMAP-Rule" id="MF_01007"/>
    </source>
</evidence>